<evidence type="ECO:0000256" key="9">
    <source>
        <dbReference type="RuleBase" id="RU364090"/>
    </source>
</evidence>
<proteinExistence type="inferred from homology"/>
<keyword evidence="8 9" id="KW-0975">Bacterial flagellum</keyword>
<evidence type="ECO:0000256" key="7">
    <source>
        <dbReference type="ARBA" id="ARBA00023136"/>
    </source>
</evidence>
<evidence type="ECO:0000256" key="4">
    <source>
        <dbReference type="ARBA" id="ARBA00022475"/>
    </source>
</evidence>
<comment type="caution">
    <text evidence="10">The sequence shown here is derived from an EMBL/GenBank/DDBJ whole genome shotgun (WGS) entry which is preliminary data.</text>
</comment>
<dbReference type="Pfam" id="PF01313">
    <property type="entry name" value="Bac_export_3"/>
    <property type="match status" value="1"/>
</dbReference>
<protein>
    <recommendedName>
        <fullName evidence="3 9">Flagellar biosynthetic protein FliQ</fullName>
    </recommendedName>
</protein>
<dbReference type="PANTHER" id="PTHR34040">
    <property type="entry name" value="FLAGELLAR BIOSYNTHETIC PROTEIN FLIQ"/>
    <property type="match status" value="1"/>
</dbReference>
<gene>
    <name evidence="9 10" type="primary">fliQ</name>
    <name evidence="10" type="ORF">H8707_08810</name>
</gene>
<keyword evidence="5 9" id="KW-0812">Transmembrane</keyword>
<dbReference type="Proteomes" id="UP000601171">
    <property type="component" value="Unassembled WGS sequence"/>
</dbReference>
<dbReference type="PANTHER" id="PTHR34040:SF2">
    <property type="entry name" value="FLAGELLAR BIOSYNTHETIC PROTEIN FLIQ"/>
    <property type="match status" value="1"/>
</dbReference>
<keyword evidence="11" id="KW-1185">Reference proteome</keyword>
<keyword evidence="7 9" id="KW-0472">Membrane</keyword>
<dbReference type="GO" id="GO:0009306">
    <property type="term" value="P:protein secretion"/>
    <property type="evidence" value="ECO:0007669"/>
    <property type="project" value="InterPro"/>
</dbReference>
<dbReference type="GO" id="GO:0009425">
    <property type="term" value="C:bacterial-type flagellum basal body"/>
    <property type="evidence" value="ECO:0007669"/>
    <property type="project" value="UniProtKB-SubCell"/>
</dbReference>
<dbReference type="GO" id="GO:0044780">
    <property type="term" value="P:bacterial-type flagellum assembly"/>
    <property type="evidence" value="ECO:0007669"/>
    <property type="project" value="InterPro"/>
</dbReference>
<dbReference type="PIRSF" id="PIRSF004669">
    <property type="entry name" value="FliQ"/>
    <property type="match status" value="1"/>
</dbReference>
<evidence type="ECO:0000313" key="10">
    <source>
        <dbReference type="EMBL" id="MBC8588340.1"/>
    </source>
</evidence>
<dbReference type="PRINTS" id="PR00952">
    <property type="entry name" value="TYPE3IMQPROT"/>
</dbReference>
<dbReference type="AlphaFoldDB" id="A0A926EY30"/>
<dbReference type="GO" id="GO:0005886">
    <property type="term" value="C:plasma membrane"/>
    <property type="evidence" value="ECO:0007669"/>
    <property type="project" value="UniProtKB-SubCell"/>
</dbReference>
<feature type="transmembrane region" description="Helical" evidence="9">
    <location>
        <begin position="55"/>
        <end position="81"/>
    </location>
</feature>
<evidence type="ECO:0000256" key="5">
    <source>
        <dbReference type="ARBA" id="ARBA00022692"/>
    </source>
</evidence>
<dbReference type="EMBL" id="JACRTG010000018">
    <property type="protein sequence ID" value="MBC8588340.1"/>
    <property type="molecule type" value="Genomic_DNA"/>
</dbReference>
<keyword evidence="4 9" id="KW-1003">Cell membrane</keyword>
<evidence type="ECO:0000256" key="8">
    <source>
        <dbReference type="ARBA" id="ARBA00023143"/>
    </source>
</evidence>
<evidence type="ECO:0000313" key="11">
    <source>
        <dbReference type="Proteomes" id="UP000601171"/>
    </source>
</evidence>
<evidence type="ECO:0000256" key="3">
    <source>
        <dbReference type="ARBA" id="ARBA00021718"/>
    </source>
</evidence>
<dbReference type="NCBIfam" id="TIGR01402">
    <property type="entry name" value="fliQ"/>
    <property type="match status" value="1"/>
</dbReference>
<dbReference type="RefSeq" id="WP_262429788.1">
    <property type="nucleotide sequence ID" value="NZ_JACRTG010000018.1"/>
</dbReference>
<reference evidence="10" key="1">
    <citation type="submission" date="2020-08" db="EMBL/GenBank/DDBJ databases">
        <title>Genome public.</title>
        <authorList>
            <person name="Liu C."/>
            <person name="Sun Q."/>
        </authorList>
    </citation>
    <scope>NUCLEOTIDE SEQUENCE</scope>
    <source>
        <strain evidence="10">BX21</strain>
    </source>
</reference>
<keyword evidence="10" id="KW-0966">Cell projection</keyword>
<comment type="subcellular location">
    <subcellularLocation>
        <location evidence="1 9">Cell membrane</location>
        <topology evidence="1">Multi-pass membrane protein</topology>
    </subcellularLocation>
    <subcellularLocation>
        <location evidence="9">Bacterial flagellum basal body</location>
    </subcellularLocation>
</comment>
<dbReference type="InterPro" id="IPR006305">
    <property type="entry name" value="FliQ"/>
</dbReference>
<evidence type="ECO:0000256" key="2">
    <source>
        <dbReference type="ARBA" id="ARBA00006156"/>
    </source>
</evidence>
<keyword evidence="10" id="KW-0969">Cilium</keyword>
<evidence type="ECO:0000256" key="6">
    <source>
        <dbReference type="ARBA" id="ARBA00022989"/>
    </source>
</evidence>
<evidence type="ECO:0000256" key="1">
    <source>
        <dbReference type="ARBA" id="ARBA00004651"/>
    </source>
</evidence>
<keyword evidence="6 9" id="KW-1133">Transmembrane helix</keyword>
<comment type="function">
    <text evidence="9">Role in flagellar biosynthesis.</text>
</comment>
<feature type="transmembrane region" description="Helical" evidence="9">
    <location>
        <begin position="12"/>
        <end position="35"/>
    </location>
</feature>
<organism evidence="10 11">
    <name type="scientific">Paratissierella segnis</name>
    <dbReference type="NCBI Taxonomy" id="2763679"/>
    <lineage>
        <taxon>Bacteria</taxon>
        <taxon>Bacillati</taxon>
        <taxon>Bacillota</taxon>
        <taxon>Tissierellia</taxon>
        <taxon>Tissierellales</taxon>
        <taxon>Tissierellaceae</taxon>
        <taxon>Paratissierella</taxon>
    </lineage>
</organism>
<dbReference type="InterPro" id="IPR002191">
    <property type="entry name" value="Bac_export_3"/>
</dbReference>
<accession>A0A926EY30</accession>
<name>A0A926EY30_9FIRM</name>
<sequence length="88" mass="9715">MTQVLVLDILRNAYITIMKVSGPVLLISLVVGLIISILQATTQVQEQTLSFVPKIIAVMISLIVFGNFMLNGLISFTTYLFRIISNLS</sequence>
<comment type="similarity">
    <text evidence="2 9">Belongs to the FliQ/MopD/SpaQ family.</text>
</comment>
<keyword evidence="10" id="KW-0282">Flagellum</keyword>